<dbReference type="AlphaFoldDB" id="A0AAC9BPM0"/>
<dbReference type="EMBL" id="CP015852">
    <property type="protein sequence ID" value="ANH96516.1"/>
    <property type="molecule type" value="Genomic_DNA"/>
</dbReference>
<name>A0AAC9BPM0_9PSED</name>
<accession>A0AAC9BPM0</accession>
<protein>
    <submittedName>
        <fullName evidence="1">Uncharacterized protein</fullName>
    </submittedName>
</protein>
<organism evidence="1 2">
    <name type="scientific">Pseudomonas koreensis</name>
    <dbReference type="NCBI Taxonomy" id="198620"/>
    <lineage>
        <taxon>Bacteria</taxon>
        <taxon>Pseudomonadati</taxon>
        <taxon>Pseudomonadota</taxon>
        <taxon>Gammaproteobacteria</taxon>
        <taxon>Pseudomonadales</taxon>
        <taxon>Pseudomonadaceae</taxon>
        <taxon>Pseudomonas</taxon>
    </lineage>
</organism>
<evidence type="ECO:0000313" key="2">
    <source>
        <dbReference type="Proteomes" id="UP000078142"/>
    </source>
</evidence>
<proteinExistence type="predicted"/>
<sequence>MAVSGTMYGKIKEYRRIDQQLMATIDFVSERVGRMNIEGMRVYADMTSPRQIGMGFSLFEENQPSGIYELSKDGRIIRNITYSDAFGDPVLLATEGFVRLKNLAPDKVQISGQLEFTTQDHDGRYFQIHVYYDIAGMGEMP</sequence>
<dbReference type="Proteomes" id="UP000078142">
    <property type="component" value="Chromosome"/>
</dbReference>
<dbReference type="RefSeq" id="WP_064585887.1">
    <property type="nucleotide sequence ID" value="NZ_CP015852.1"/>
</dbReference>
<dbReference type="GeneID" id="93487460"/>
<gene>
    <name evidence="1" type="ORF">A8L59_03705</name>
</gene>
<reference evidence="1 2" key="1">
    <citation type="submission" date="2016-05" db="EMBL/GenBank/DDBJ databases">
        <authorList>
            <person name="Wang S."/>
            <person name="Zhu B."/>
        </authorList>
    </citation>
    <scope>NUCLEOTIDE SEQUENCE [LARGE SCALE GENOMIC DNA]</scope>
    <source>
        <strain evidence="1 2">CRS05-R5</strain>
    </source>
</reference>
<evidence type="ECO:0000313" key="1">
    <source>
        <dbReference type="EMBL" id="ANH96516.1"/>
    </source>
</evidence>